<dbReference type="CDD" id="cd00383">
    <property type="entry name" value="trans_reg_C"/>
    <property type="match status" value="1"/>
</dbReference>
<feature type="domain" description="OmpR/PhoB-type" evidence="11">
    <location>
        <begin position="137"/>
        <end position="236"/>
    </location>
</feature>
<keyword evidence="13" id="KW-1185">Reference proteome</keyword>
<keyword evidence="2 8" id="KW-0597">Phosphoprotein</keyword>
<evidence type="ECO:0000313" key="13">
    <source>
        <dbReference type="Proteomes" id="UP000440224"/>
    </source>
</evidence>
<evidence type="ECO:0000256" key="2">
    <source>
        <dbReference type="ARBA" id="ARBA00022553"/>
    </source>
</evidence>
<evidence type="ECO:0000256" key="6">
    <source>
        <dbReference type="ARBA" id="ARBA00023163"/>
    </source>
</evidence>
<evidence type="ECO:0000259" key="10">
    <source>
        <dbReference type="PROSITE" id="PS50110"/>
    </source>
</evidence>
<evidence type="ECO:0000256" key="3">
    <source>
        <dbReference type="ARBA" id="ARBA00023012"/>
    </source>
</evidence>
<name>A0A6N7PIX5_9BACT</name>
<dbReference type="InterPro" id="IPR001867">
    <property type="entry name" value="OmpR/PhoB-type_DNA-bd"/>
</dbReference>
<dbReference type="SUPFAM" id="SSF52172">
    <property type="entry name" value="CheY-like"/>
    <property type="match status" value="1"/>
</dbReference>
<comment type="caution">
    <text evidence="12">The sequence shown here is derived from an EMBL/GenBank/DDBJ whole genome shotgun (WGS) entry which is preliminary data.</text>
</comment>
<dbReference type="FunFam" id="3.40.50.2300:FF:000001">
    <property type="entry name" value="DNA-binding response regulator PhoB"/>
    <property type="match status" value="1"/>
</dbReference>
<dbReference type="PANTHER" id="PTHR48111:SF40">
    <property type="entry name" value="PHOSPHATE REGULON TRANSCRIPTIONAL REGULATORY PROTEIN PHOB"/>
    <property type="match status" value="1"/>
</dbReference>
<dbReference type="SMART" id="SM00862">
    <property type="entry name" value="Trans_reg_C"/>
    <property type="match status" value="1"/>
</dbReference>
<organism evidence="12 13">
    <name type="scientific">Polyangium spumosum</name>
    <dbReference type="NCBI Taxonomy" id="889282"/>
    <lineage>
        <taxon>Bacteria</taxon>
        <taxon>Pseudomonadati</taxon>
        <taxon>Myxococcota</taxon>
        <taxon>Polyangia</taxon>
        <taxon>Polyangiales</taxon>
        <taxon>Polyangiaceae</taxon>
        <taxon>Polyangium</taxon>
    </lineage>
</organism>
<feature type="domain" description="Response regulatory" evidence="10">
    <location>
        <begin position="12"/>
        <end position="126"/>
    </location>
</feature>
<dbReference type="InterPro" id="IPR039420">
    <property type="entry name" value="WalR-like"/>
</dbReference>
<sequence>MNRVGQGGGRRTVLVVEDDDSIAMGLEMNLSAEGYHVLLATDGESGLELARAGGIDLLILDVMLPKLNGFELLRMLRGERYTMPVIMLSARGAEMDKVMGLELGAEDYITKPFGLAELLARVKAVLRRDAIARGDDANAIRAADLEIHPATREVRRSGKLVELTATEFDILFCLVSAGGRVLSREQLQAKVWGPSHHGTPRTVDNFVLQLRTKLEDNPANPRHLVTVRGVGYRFVV</sequence>
<evidence type="ECO:0000313" key="12">
    <source>
        <dbReference type="EMBL" id="MRG91777.1"/>
    </source>
</evidence>
<evidence type="ECO:0000256" key="1">
    <source>
        <dbReference type="ARBA" id="ARBA00013332"/>
    </source>
</evidence>
<dbReference type="PROSITE" id="PS51755">
    <property type="entry name" value="OMPR_PHOB"/>
    <property type="match status" value="1"/>
</dbReference>
<dbReference type="AlphaFoldDB" id="A0A6N7PIX5"/>
<proteinExistence type="predicted"/>
<dbReference type="Proteomes" id="UP000440224">
    <property type="component" value="Unassembled WGS sequence"/>
</dbReference>
<keyword evidence="4" id="KW-0805">Transcription regulation</keyword>
<dbReference type="InterPro" id="IPR011006">
    <property type="entry name" value="CheY-like_superfamily"/>
</dbReference>
<accession>A0A6N7PIX5</accession>
<evidence type="ECO:0000256" key="8">
    <source>
        <dbReference type="PROSITE-ProRule" id="PRU00169"/>
    </source>
</evidence>
<dbReference type="Gene3D" id="3.40.50.2300">
    <property type="match status" value="1"/>
</dbReference>
<evidence type="ECO:0000259" key="11">
    <source>
        <dbReference type="PROSITE" id="PS51755"/>
    </source>
</evidence>
<feature type="DNA-binding region" description="OmpR/PhoB-type" evidence="9">
    <location>
        <begin position="137"/>
        <end position="236"/>
    </location>
</feature>
<dbReference type="Gene3D" id="1.10.10.10">
    <property type="entry name" value="Winged helix-like DNA-binding domain superfamily/Winged helix DNA-binding domain"/>
    <property type="match status" value="1"/>
</dbReference>
<keyword evidence="5 9" id="KW-0238">DNA-binding</keyword>
<dbReference type="Pfam" id="PF00072">
    <property type="entry name" value="Response_reg"/>
    <property type="match status" value="1"/>
</dbReference>
<evidence type="ECO:0000256" key="5">
    <source>
        <dbReference type="ARBA" id="ARBA00023125"/>
    </source>
</evidence>
<dbReference type="CDD" id="cd17574">
    <property type="entry name" value="REC_OmpR"/>
    <property type="match status" value="1"/>
</dbReference>
<dbReference type="InterPro" id="IPR001789">
    <property type="entry name" value="Sig_transdc_resp-reg_receiver"/>
</dbReference>
<dbReference type="SMART" id="SM00448">
    <property type="entry name" value="REC"/>
    <property type="match status" value="1"/>
</dbReference>
<feature type="modified residue" description="4-aspartylphosphate" evidence="8">
    <location>
        <position position="61"/>
    </location>
</feature>
<dbReference type="GO" id="GO:0005829">
    <property type="term" value="C:cytosol"/>
    <property type="evidence" value="ECO:0007669"/>
    <property type="project" value="TreeGrafter"/>
</dbReference>
<dbReference type="Pfam" id="PF00486">
    <property type="entry name" value="Trans_reg_C"/>
    <property type="match status" value="1"/>
</dbReference>
<evidence type="ECO:0000256" key="9">
    <source>
        <dbReference type="PROSITE-ProRule" id="PRU01091"/>
    </source>
</evidence>
<dbReference type="OrthoDB" id="9793321at2"/>
<dbReference type="EMBL" id="WJIE01000002">
    <property type="protein sequence ID" value="MRG91777.1"/>
    <property type="molecule type" value="Genomic_DNA"/>
</dbReference>
<dbReference type="PANTHER" id="PTHR48111">
    <property type="entry name" value="REGULATOR OF RPOS"/>
    <property type="match status" value="1"/>
</dbReference>
<dbReference type="InterPro" id="IPR036388">
    <property type="entry name" value="WH-like_DNA-bd_sf"/>
</dbReference>
<dbReference type="FunFam" id="1.10.10.10:FF:000018">
    <property type="entry name" value="DNA-binding response regulator ResD"/>
    <property type="match status" value="1"/>
</dbReference>
<evidence type="ECO:0000256" key="4">
    <source>
        <dbReference type="ARBA" id="ARBA00023015"/>
    </source>
</evidence>
<keyword evidence="6" id="KW-0804">Transcription</keyword>
<comment type="function">
    <text evidence="7">This protein is a positive regulator for the phosphate regulon. Transcription of this operon is positively regulated by PhoB and PhoR when phosphate is limited.</text>
</comment>
<keyword evidence="3" id="KW-0902">Two-component regulatory system</keyword>
<dbReference type="GO" id="GO:0000976">
    <property type="term" value="F:transcription cis-regulatory region binding"/>
    <property type="evidence" value="ECO:0007669"/>
    <property type="project" value="TreeGrafter"/>
</dbReference>
<dbReference type="GO" id="GO:0000156">
    <property type="term" value="F:phosphorelay response regulator activity"/>
    <property type="evidence" value="ECO:0007669"/>
    <property type="project" value="TreeGrafter"/>
</dbReference>
<dbReference type="Gene3D" id="6.10.250.690">
    <property type="match status" value="1"/>
</dbReference>
<dbReference type="RefSeq" id="WP_153818648.1">
    <property type="nucleotide sequence ID" value="NZ_WJIE01000002.1"/>
</dbReference>
<gene>
    <name evidence="12" type="ORF">GF068_07540</name>
</gene>
<protein>
    <recommendedName>
        <fullName evidence="1">Phosphate regulon transcriptional regulatory protein PhoB</fullName>
    </recommendedName>
</protein>
<dbReference type="PROSITE" id="PS50110">
    <property type="entry name" value="RESPONSE_REGULATORY"/>
    <property type="match status" value="1"/>
</dbReference>
<reference evidence="12 13" key="1">
    <citation type="submission" date="2019-10" db="EMBL/GenBank/DDBJ databases">
        <title>A soil myxobacterium in the family Polyangiaceae.</title>
        <authorList>
            <person name="Li Y."/>
            <person name="Wang J."/>
        </authorList>
    </citation>
    <scope>NUCLEOTIDE SEQUENCE [LARGE SCALE GENOMIC DNA]</scope>
    <source>
        <strain evidence="12 13">DSM 14734</strain>
    </source>
</reference>
<dbReference type="GO" id="GO:0032993">
    <property type="term" value="C:protein-DNA complex"/>
    <property type="evidence" value="ECO:0007669"/>
    <property type="project" value="TreeGrafter"/>
</dbReference>
<evidence type="ECO:0000256" key="7">
    <source>
        <dbReference type="ARBA" id="ARBA00024735"/>
    </source>
</evidence>
<dbReference type="GO" id="GO:0006355">
    <property type="term" value="P:regulation of DNA-templated transcription"/>
    <property type="evidence" value="ECO:0007669"/>
    <property type="project" value="InterPro"/>
</dbReference>